<name>A0ABP0HFF5_9DINO</name>
<keyword evidence="2" id="KW-1133">Transmembrane helix</keyword>
<gene>
    <name evidence="3" type="ORF">CCMP2556_LOCUS1292</name>
</gene>
<proteinExistence type="predicted"/>
<feature type="region of interest" description="Disordered" evidence="1">
    <location>
        <begin position="500"/>
        <end position="615"/>
    </location>
</feature>
<evidence type="ECO:0000313" key="4">
    <source>
        <dbReference type="Proteomes" id="UP001642484"/>
    </source>
</evidence>
<reference evidence="3 4" key="1">
    <citation type="submission" date="2024-02" db="EMBL/GenBank/DDBJ databases">
        <authorList>
            <person name="Chen Y."/>
            <person name="Shah S."/>
            <person name="Dougan E. K."/>
            <person name="Thang M."/>
            <person name="Chan C."/>
        </authorList>
    </citation>
    <scope>NUCLEOTIDE SEQUENCE [LARGE SCALE GENOMIC DNA]</scope>
</reference>
<accession>A0ABP0HFF5</accession>
<keyword evidence="2" id="KW-0472">Membrane</keyword>
<keyword evidence="4" id="KW-1185">Reference proteome</keyword>
<keyword evidence="2" id="KW-0812">Transmembrane</keyword>
<comment type="caution">
    <text evidence="3">The sequence shown here is derived from an EMBL/GenBank/DDBJ whole genome shotgun (WGS) entry which is preliminary data.</text>
</comment>
<sequence length="1423" mass="154845">MAMHEGYGGGVNGAGAGARGGVVITGDRGGIAGSEVDSCGACCFEAEEPVRTEDKWVYVGDGHGSYAQATHMQMVGHGRGDFERETHAQVTGYRCRACCVVLGCLLFLLALLLPIGFANGWWSRYFASYFDAPDQCMTTYSPNFMARTDANALFIRQMCCARGYAHYCVAAVTQTPRTIVVHDRYYTQVKDVPVPHTVPVPIPAPPPKVITHKVMVHTHAYDCDSGLTDYMHTWTPKKQRYCCYLRHIACHTKVTYRPHYHTITKVKHITVPVHVPIPAPPPKVVNKVVNVPIHDPPKVIKVPVPGKPHVVPKYLHKKVPVPVPQPTPPKYHTVRVPVKITDPGKTIKVPVPMPPKTIVKNRVVYKTRHVKVQHIYDCKAGYSNWNSGWSSAKKSWCCSHENKGCPGDHSGHLTKTVVTHVTSHMGPEYYSHHYTTGHATGHYHISHVSPATVVHHVHHYHAGGYHGGSGTTGDHSGTAGYHSHSGTTVVHHHYYHARRLQEASETEGEVADGGDSNVGAENVDGGDSTTGGEVADGGESSVEAENVDGGDSTIGGEVLDGSDTAIGGEVADGGESSVGAEVADGGDSTAGGELLDGDSTTGGEVAESGDSSVGAEVANGSGSTINGEVVGEGDGTVGGGTVYSGETDFEHNSGRFGGGSHFISGLGGEFVENGVEPTGHWNGAQYIHNNVYGNQGSYIPGGQYGLVAGLDGNSFNTWVDGRYGHYDHAGTWLDQQFPHDAWYGEHYGHYDQNGGWVGMTYPHDAWVGGHFGHYNHQGVWVEAAHGGDYHVYHPVEGAQVQGAPVHHVIEKNLYSVRTQTHVIHDPVPVPGQVIHKSMSVPAKPVYDCFSGFHSWKQWTQDQQRYCCYKYSRACTTKTIHHLRYHTIVQNHNIPVPVPKPIPVHLPPPPPKVIKVPVPMPPPPRKVVKVPYPVREPSPDPKVITKVIKYNKPVPTPVVVHKTEKIPVPIKNVKYVKVPVPVPSPPKVVYHTHKVVSHAYDCDDGLHSWQDAWSHSKRLYCCWRRSIGCPHSHTVYHTKTIYHTKLVHQKVKLPPQTIYKDVTVHHTIDIDCNSGFSNWYYGWSNYKKHYCCTHEKRGCPGTWHGFIQGHGELHVAHVGHATGRIYDCEAGFSNWLHGWSDSKKKWCCSKESKGCVKFHGCDNTDVRTWSSEKRDWCCGNFQRGCPQTTLSALGCRTPCEIHGETSTCQERIHWARDHVFGGKGNACTLAYSQIQVECDVCRSCTVEAAGCTVTAVAKDPYDCDAALNNFFRAWSPPKKQWCCNNRGKGCEGNSPPKVDPGAGMKWKHVQVNGYWTWQVVAGGGALGPASLPYDCNVGVVNWKIGWSAPKKTWCCAHNKVGCPGSAGGVAGHATHVTVHYTHATASGAAATAGSASSAGAAGSFSAHGGSFTHVHHEIHVVHHH</sequence>
<dbReference type="EMBL" id="CAXAMN010000436">
    <property type="protein sequence ID" value="CAK8988503.1"/>
    <property type="molecule type" value="Genomic_DNA"/>
</dbReference>
<feature type="transmembrane region" description="Helical" evidence="2">
    <location>
        <begin position="97"/>
        <end position="122"/>
    </location>
</feature>
<evidence type="ECO:0000256" key="1">
    <source>
        <dbReference type="SAM" id="MobiDB-lite"/>
    </source>
</evidence>
<evidence type="ECO:0000256" key="2">
    <source>
        <dbReference type="SAM" id="Phobius"/>
    </source>
</evidence>
<evidence type="ECO:0000313" key="3">
    <source>
        <dbReference type="EMBL" id="CAK8988503.1"/>
    </source>
</evidence>
<protein>
    <submittedName>
        <fullName evidence="3">Uncharacterized protein</fullName>
    </submittedName>
</protein>
<organism evidence="3 4">
    <name type="scientific">Durusdinium trenchii</name>
    <dbReference type="NCBI Taxonomy" id="1381693"/>
    <lineage>
        <taxon>Eukaryota</taxon>
        <taxon>Sar</taxon>
        <taxon>Alveolata</taxon>
        <taxon>Dinophyceae</taxon>
        <taxon>Suessiales</taxon>
        <taxon>Symbiodiniaceae</taxon>
        <taxon>Durusdinium</taxon>
    </lineage>
</organism>
<dbReference type="Proteomes" id="UP001642484">
    <property type="component" value="Unassembled WGS sequence"/>
</dbReference>